<evidence type="ECO:0000313" key="6">
    <source>
        <dbReference type="Proteomes" id="UP001597296"/>
    </source>
</evidence>
<proteinExistence type="predicted"/>
<evidence type="ECO:0000259" key="4">
    <source>
        <dbReference type="Pfam" id="PF24045"/>
    </source>
</evidence>
<dbReference type="InterPro" id="IPR054358">
    <property type="entry name" value="MtxA_C"/>
</dbReference>
<reference evidence="6" key="1">
    <citation type="journal article" date="2019" name="Int. J. Syst. Evol. Microbiol.">
        <title>The Global Catalogue of Microorganisms (GCM) 10K type strain sequencing project: providing services to taxonomists for standard genome sequencing and annotation.</title>
        <authorList>
            <consortium name="The Broad Institute Genomics Platform"/>
            <consortium name="The Broad Institute Genome Sequencing Center for Infectious Disease"/>
            <person name="Wu L."/>
            <person name="Ma J."/>
        </authorList>
    </citation>
    <scope>NUCLEOTIDE SEQUENCE [LARGE SCALE GENOMIC DNA]</scope>
    <source>
        <strain evidence="6">KCTC 15012</strain>
    </source>
</reference>
<name>A0ABW5C9K5_9PROT</name>
<dbReference type="Proteomes" id="UP001597296">
    <property type="component" value="Unassembled WGS sequence"/>
</dbReference>
<dbReference type="Pfam" id="PF22121">
    <property type="entry name" value="MtxA_C"/>
    <property type="match status" value="1"/>
</dbReference>
<feature type="domain" description="Magnetotaxis protein MtxA middle immunoglobulin-like" evidence="3">
    <location>
        <begin position="145"/>
        <end position="227"/>
    </location>
</feature>
<keyword evidence="1" id="KW-0732">Signal</keyword>
<accession>A0ABW5C9K5</accession>
<feature type="domain" description="DUF7354" evidence="4">
    <location>
        <begin position="27"/>
        <end position="113"/>
    </location>
</feature>
<feature type="domain" description="Magnetotaxis protein MtxA C-terminal" evidence="2">
    <location>
        <begin position="230"/>
        <end position="309"/>
    </location>
</feature>
<dbReference type="EMBL" id="JBHUIY010000008">
    <property type="protein sequence ID" value="MFD2233396.1"/>
    <property type="molecule type" value="Genomic_DNA"/>
</dbReference>
<comment type="caution">
    <text evidence="5">The sequence shown here is derived from an EMBL/GenBank/DDBJ whole genome shotgun (WGS) entry which is preliminary data.</text>
</comment>
<gene>
    <name evidence="5" type="ORF">ACFSNB_06235</name>
</gene>
<dbReference type="InterPro" id="IPR055778">
    <property type="entry name" value="DUF7354"/>
</dbReference>
<dbReference type="RefSeq" id="WP_377315173.1">
    <property type="nucleotide sequence ID" value="NZ_JBHUIY010000008.1"/>
</dbReference>
<sequence>MRSSLFPALIFAALLAVGSPQAVLAADPPVSQVIQPQGTVEYSHDGVTWKPVTRTRYLFAGDRIRTGGDGSARLVDQSSNAAQRLAADSQVEVAGTTLRVLAGNLSGPEPVSGDLVAGLGNRFAEAQRYTTVRRGVAGEARPVKLRLAQQVTASAAYPDFVWQAFGPQYSYVLTIDGVARPVAAVEGEVARVRLPELTPGRHAVSVAVVEGGRTVAEAEKEGSLLWLSPAEDKALAEQVASLRALDAGGDFAVANLLDEKGLAVAAMDLYRRHFDQDPDDNQMRPLLVRTYSELKLAELKQREAQLYNDRLRAE</sequence>
<evidence type="ECO:0000259" key="3">
    <source>
        <dbReference type="Pfam" id="PF22433"/>
    </source>
</evidence>
<dbReference type="Pfam" id="PF24045">
    <property type="entry name" value="DUF7354"/>
    <property type="match status" value="1"/>
</dbReference>
<protein>
    <recommendedName>
        <fullName evidence="7">FecR family protein</fullName>
    </recommendedName>
</protein>
<feature type="chain" id="PRO_5046204740" description="FecR family protein" evidence="1">
    <location>
        <begin position="26"/>
        <end position="314"/>
    </location>
</feature>
<feature type="signal peptide" evidence="1">
    <location>
        <begin position="1"/>
        <end position="25"/>
    </location>
</feature>
<evidence type="ECO:0000313" key="5">
    <source>
        <dbReference type="EMBL" id="MFD2233396.1"/>
    </source>
</evidence>
<evidence type="ECO:0000259" key="2">
    <source>
        <dbReference type="Pfam" id="PF22121"/>
    </source>
</evidence>
<evidence type="ECO:0008006" key="7">
    <source>
        <dbReference type="Google" id="ProtNLM"/>
    </source>
</evidence>
<organism evidence="5 6">
    <name type="scientific">Phaeospirillum tilakii</name>
    <dbReference type="NCBI Taxonomy" id="741673"/>
    <lineage>
        <taxon>Bacteria</taxon>
        <taxon>Pseudomonadati</taxon>
        <taxon>Pseudomonadota</taxon>
        <taxon>Alphaproteobacteria</taxon>
        <taxon>Rhodospirillales</taxon>
        <taxon>Rhodospirillaceae</taxon>
        <taxon>Phaeospirillum</taxon>
    </lineage>
</organism>
<evidence type="ECO:0000256" key="1">
    <source>
        <dbReference type="SAM" id="SignalP"/>
    </source>
</evidence>
<keyword evidence="6" id="KW-1185">Reference proteome</keyword>
<dbReference type="InterPro" id="IPR054359">
    <property type="entry name" value="MtxA_M_Ig-like"/>
</dbReference>
<dbReference type="Pfam" id="PF22433">
    <property type="entry name" value="MtxA_IG-like"/>
    <property type="match status" value="1"/>
</dbReference>